<dbReference type="Proteomes" id="UP000581769">
    <property type="component" value="Unassembled WGS sequence"/>
</dbReference>
<evidence type="ECO:0000256" key="3">
    <source>
        <dbReference type="ARBA" id="ARBA00022448"/>
    </source>
</evidence>
<accession>A0A840IL98</accession>
<dbReference type="Gene3D" id="3.40.50.1980">
    <property type="entry name" value="Nitrogenase molybdenum iron protein domain"/>
    <property type="match status" value="2"/>
</dbReference>
<dbReference type="SUPFAM" id="SSF53807">
    <property type="entry name" value="Helical backbone' metal receptor"/>
    <property type="match status" value="1"/>
</dbReference>
<sequence>MSLSRRGFLSGTAGASLLLAGCGSGGASPAKQTSTPGFPVTVPGQLGSTTVAAPPRRVVAAGYLRDTDLALALGAELVLSVRNQSFAKGLAPWAKLRSGTETAYVTDGGLPLEKIAAAKPDLILAADDYSLAGDWSNLSSIAPTLGYQAGPGKDGWPEMTRRTGAALGKPDQAAALVKQVRDKIDGVGKAHPEFAGKTFTFGPVSTNSVYTINSTADAAATFFSQLGLKLSPKAAVLPSSTTPGRAQISPERLDLLDADVLIISYDSPASRATFEANPLFESLPAVKRGAYVPLDQTIGIAMAFPSVLSIPYALDVVAPKLATALKKGA</sequence>
<dbReference type="Pfam" id="PF01497">
    <property type="entry name" value="Peripla_BP_2"/>
    <property type="match status" value="1"/>
</dbReference>
<dbReference type="GO" id="GO:1901678">
    <property type="term" value="P:iron coordination entity transport"/>
    <property type="evidence" value="ECO:0007669"/>
    <property type="project" value="UniProtKB-ARBA"/>
</dbReference>
<keyword evidence="7" id="KW-1185">Reference proteome</keyword>
<evidence type="ECO:0000259" key="5">
    <source>
        <dbReference type="PROSITE" id="PS50983"/>
    </source>
</evidence>
<dbReference type="InterPro" id="IPR051313">
    <property type="entry name" value="Bact_iron-sidero_bind"/>
</dbReference>
<comment type="caution">
    <text evidence="6">The sequence shown here is derived from an EMBL/GenBank/DDBJ whole genome shotgun (WGS) entry which is preliminary data.</text>
</comment>
<name>A0A840IL98_9PSEU</name>
<gene>
    <name evidence="6" type="ORF">BJY18_000571</name>
</gene>
<dbReference type="GO" id="GO:0030288">
    <property type="term" value="C:outer membrane-bounded periplasmic space"/>
    <property type="evidence" value="ECO:0007669"/>
    <property type="project" value="TreeGrafter"/>
</dbReference>
<dbReference type="RefSeq" id="WP_184777401.1">
    <property type="nucleotide sequence ID" value="NZ_JACHMG010000001.1"/>
</dbReference>
<dbReference type="PANTHER" id="PTHR30532:SF24">
    <property type="entry name" value="FERRIC ENTEROBACTIN-BINDING PERIPLASMIC PROTEIN FEPB"/>
    <property type="match status" value="1"/>
</dbReference>
<evidence type="ECO:0000256" key="2">
    <source>
        <dbReference type="ARBA" id="ARBA00008814"/>
    </source>
</evidence>
<dbReference type="PROSITE" id="PS51257">
    <property type="entry name" value="PROKAR_LIPOPROTEIN"/>
    <property type="match status" value="1"/>
</dbReference>
<organism evidence="6 7">
    <name type="scientific">Amycolatopsis jiangsuensis</name>
    <dbReference type="NCBI Taxonomy" id="1181879"/>
    <lineage>
        <taxon>Bacteria</taxon>
        <taxon>Bacillati</taxon>
        <taxon>Actinomycetota</taxon>
        <taxon>Actinomycetes</taxon>
        <taxon>Pseudonocardiales</taxon>
        <taxon>Pseudonocardiaceae</taxon>
        <taxon>Amycolatopsis</taxon>
    </lineage>
</organism>
<evidence type="ECO:0000256" key="4">
    <source>
        <dbReference type="ARBA" id="ARBA00022729"/>
    </source>
</evidence>
<reference evidence="6 7" key="1">
    <citation type="submission" date="2020-08" db="EMBL/GenBank/DDBJ databases">
        <title>Sequencing the genomes of 1000 actinobacteria strains.</title>
        <authorList>
            <person name="Klenk H.-P."/>
        </authorList>
    </citation>
    <scope>NUCLEOTIDE SEQUENCE [LARGE SCALE GENOMIC DNA]</scope>
    <source>
        <strain evidence="6 7">DSM 45859</strain>
    </source>
</reference>
<dbReference type="PANTHER" id="PTHR30532">
    <property type="entry name" value="IRON III DICITRATE-BINDING PERIPLASMIC PROTEIN"/>
    <property type="match status" value="1"/>
</dbReference>
<evidence type="ECO:0000256" key="1">
    <source>
        <dbReference type="ARBA" id="ARBA00004196"/>
    </source>
</evidence>
<comment type="subcellular location">
    <subcellularLocation>
        <location evidence="1">Cell envelope</location>
    </subcellularLocation>
</comment>
<dbReference type="PROSITE" id="PS51318">
    <property type="entry name" value="TAT"/>
    <property type="match status" value="1"/>
</dbReference>
<evidence type="ECO:0000313" key="7">
    <source>
        <dbReference type="Proteomes" id="UP000581769"/>
    </source>
</evidence>
<dbReference type="AlphaFoldDB" id="A0A840IL98"/>
<evidence type="ECO:0000313" key="6">
    <source>
        <dbReference type="EMBL" id="MBB4683086.1"/>
    </source>
</evidence>
<keyword evidence="4" id="KW-0732">Signal</keyword>
<comment type="similarity">
    <text evidence="2">Belongs to the bacterial solute-binding protein 8 family.</text>
</comment>
<keyword evidence="3" id="KW-0813">Transport</keyword>
<dbReference type="EMBL" id="JACHMG010000001">
    <property type="protein sequence ID" value="MBB4683086.1"/>
    <property type="molecule type" value="Genomic_DNA"/>
</dbReference>
<protein>
    <submittedName>
        <fullName evidence="6">Iron complex transport system substrate-binding protein</fullName>
    </submittedName>
</protein>
<feature type="domain" description="Fe/B12 periplasmic-binding" evidence="5">
    <location>
        <begin position="56"/>
        <end position="325"/>
    </location>
</feature>
<proteinExistence type="inferred from homology"/>
<dbReference type="InterPro" id="IPR002491">
    <property type="entry name" value="ABC_transptr_periplasmic_BD"/>
</dbReference>
<dbReference type="PROSITE" id="PS50983">
    <property type="entry name" value="FE_B12_PBP"/>
    <property type="match status" value="1"/>
</dbReference>
<dbReference type="InterPro" id="IPR006311">
    <property type="entry name" value="TAT_signal"/>
</dbReference>